<comment type="caution">
    <text evidence="3">The sequence shown here is derived from an EMBL/GenBank/DDBJ whole genome shotgun (WGS) entry which is preliminary data.</text>
</comment>
<proteinExistence type="inferred from homology"/>
<accession>A0A023B1D5</accession>
<evidence type="ECO:0000256" key="1">
    <source>
        <dbReference type="ARBA" id="ARBA00022803"/>
    </source>
</evidence>
<evidence type="ECO:0000313" key="3">
    <source>
        <dbReference type="EMBL" id="EZG47206.1"/>
    </source>
</evidence>
<dbReference type="Proteomes" id="UP000019763">
    <property type="component" value="Unassembled WGS sequence"/>
</dbReference>
<keyword evidence="2" id="KW-0472">Membrane</keyword>
<dbReference type="GeneID" id="22914623"/>
<dbReference type="SUPFAM" id="SSF48452">
    <property type="entry name" value="TPR-like"/>
    <property type="match status" value="1"/>
</dbReference>
<evidence type="ECO:0000256" key="2">
    <source>
        <dbReference type="RuleBase" id="RU367091"/>
    </source>
</evidence>
<dbReference type="RefSeq" id="XP_011132201.1">
    <property type="nucleotide sequence ID" value="XM_011133899.1"/>
</dbReference>
<dbReference type="OrthoDB" id="124397at2759"/>
<evidence type="ECO:0000313" key="4">
    <source>
        <dbReference type="Proteomes" id="UP000019763"/>
    </source>
</evidence>
<dbReference type="Gene3D" id="1.25.40.10">
    <property type="entry name" value="Tetratricopeptide repeat domain"/>
    <property type="match status" value="1"/>
</dbReference>
<comment type="function">
    <text evidence="2">Part of the endoplasmic reticulum membrane protein complex (EMC) that enables the energy-independent insertion into endoplasmic reticulum membranes of newly synthesized membrane proteins.</text>
</comment>
<gene>
    <name evidence="3" type="ORF">GNI_132060</name>
</gene>
<dbReference type="PANTHER" id="PTHR12760">
    <property type="entry name" value="TETRATRICOPEPTIDE REPEAT PROTEIN"/>
    <property type="match status" value="1"/>
</dbReference>
<dbReference type="VEuPathDB" id="CryptoDB:GNI_132060"/>
<dbReference type="InterPro" id="IPR011990">
    <property type="entry name" value="TPR-like_helical_dom_sf"/>
</dbReference>
<name>A0A023B1D5_GRENI</name>
<dbReference type="InterPro" id="IPR039856">
    <property type="entry name" value="EMC2-like"/>
</dbReference>
<comment type="similarity">
    <text evidence="2">Belongs to the EMC2 family.</text>
</comment>
<dbReference type="AlphaFoldDB" id="A0A023B1D5"/>
<organism evidence="3 4">
    <name type="scientific">Gregarina niphandrodes</name>
    <name type="common">Septate eugregarine</name>
    <dbReference type="NCBI Taxonomy" id="110365"/>
    <lineage>
        <taxon>Eukaryota</taxon>
        <taxon>Sar</taxon>
        <taxon>Alveolata</taxon>
        <taxon>Apicomplexa</taxon>
        <taxon>Conoidasida</taxon>
        <taxon>Gregarinasina</taxon>
        <taxon>Eugregarinorida</taxon>
        <taxon>Gregarinidae</taxon>
        <taxon>Gregarina</taxon>
    </lineage>
</organism>
<keyword evidence="4" id="KW-1185">Reference proteome</keyword>
<protein>
    <recommendedName>
        <fullName evidence="2">ER membrane protein complex subunit 2</fullName>
    </recommendedName>
</protein>
<keyword evidence="2" id="KW-0256">Endoplasmic reticulum</keyword>
<keyword evidence="1" id="KW-0802">TPR repeat</keyword>
<dbReference type="GO" id="GO:0072546">
    <property type="term" value="C:EMC complex"/>
    <property type="evidence" value="ECO:0007669"/>
    <property type="project" value="UniProtKB-UniRule"/>
</dbReference>
<comment type="subcellular location">
    <subcellularLocation>
        <location evidence="2">Endoplasmic reticulum membrane</location>
        <topology evidence="2">Peripheral membrane protein</topology>
        <orientation evidence="2">Cytoplasmic side</orientation>
    </subcellularLocation>
</comment>
<sequence length="278" mass="30707">MGRALLSCGDKGVNQLKQVRHLDSFLFEMLKASVAVGDDELALTAYCSLKELFPESAGLKKLAITCLQAVHRTDAVGQDRLDVASKSLDPAETDMSYRRAILTAMRTSEHSHEYKDLVEKYLEDCPSDVAAWKDRLSIALNETDLERARFAAEQIACILCPMNMGAMIQLADVCFAQGHLVAAAKYYCLVIAFEPNWVRALGGLVITVCEMMKTKGVDYSEMLLELTKVALKGCGRLTEIFKSQAASTAVGDNARIWAQAQLELFDQVKNDIEKVTNE</sequence>
<reference evidence="3" key="1">
    <citation type="submission" date="2013-12" db="EMBL/GenBank/DDBJ databases">
        <authorList>
            <person name="Omoto C.K."/>
            <person name="Sibley D."/>
            <person name="Venepally P."/>
            <person name="Hadjithomas M."/>
            <person name="Karamycheva S."/>
            <person name="Brunk B."/>
            <person name="Roos D."/>
            <person name="Caler E."/>
            <person name="Lorenzi H."/>
        </authorList>
    </citation>
    <scope>NUCLEOTIDE SEQUENCE</scope>
</reference>
<comment type="subunit">
    <text evidence="2">Component of the ER membrane protein complex (EMC).</text>
</comment>
<dbReference type="EMBL" id="AFNH02000985">
    <property type="protein sequence ID" value="EZG47206.1"/>
    <property type="molecule type" value="Genomic_DNA"/>
</dbReference>